<dbReference type="CDD" id="cd00112">
    <property type="entry name" value="LDLa"/>
    <property type="match status" value="2"/>
</dbReference>
<feature type="domain" description="CUB" evidence="4">
    <location>
        <begin position="196"/>
        <end position="313"/>
    </location>
</feature>
<name>A0A6J8D584_MYTCO</name>
<dbReference type="PROSITE" id="PS01180">
    <property type="entry name" value="CUB"/>
    <property type="match status" value="1"/>
</dbReference>
<dbReference type="Gene3D" id="4.10.400.10">
    <property type="entry name" value="Low-density Lipoprotein Receptor"/>
    <property type="match status" value="2"/>
</dbReference>
<keyword evidence="3" id="KW-0472">Membrane</keyword>
<evidence type="ECO:0000256" key="1">
    <source>
        <dbReference type="ARBA" id="ARBA00023157"/>
    </source>
</evidence>
<evidence type="ECO:0000313" key="5">
    <source>
        <dbReference type="EMBL" id="CAC5403096.1"/>
    </source>
</evidence>
<feature type="disulfide bond" evidence="2">
    <location>
        <begin position="519"/>
        <end position="531"/>
    </location>
</feature>
<evidence type="ECO:0000313" key="6">
    <source>
        <dbReference type="Proteomes" id="UP000507470"/>
    </source>
</evidence>
<keyword evidence="3" id="KW-1133">Transmembrane helix</keyword>
<sequence>MKIKAWAISPSLTRNHRKECLSCWQAGLSIIQIVVVILTTTKSLETGYDRGEADCVENRQSIKSHMEKGDYGYITSASFPDNYTAEDGHSCSVVIKSCSTCYIKITLENVTFPRCIFKHSKQRQVCIAGCDHLQIHEVDPPYISVTRKNYFSSDEGQIYISLSSNVQIRHCMSNKTSDHGKRFRVIYEIMEKLETKQGMVTSPFPTKEPSGYITSPNFPDGYALNGETFTYTLQNLDPYGHIRLVFDDWEIARESEIQMYDGLYAPKPAGVYRRNSRPVIVSHSSTIIVVFVTGKSNHRCCQPIGFKASYFFVAEKFWADKPNNNCSLKLDKKPGGVLELSQVMKIKPAIYDCIWIIKRPQGRTSDGILFRLVEIVMGQGWIKYGNNSLEMRNGATSLGRLIVSFTSSNISYGMWLSSTDTVYIRLRGALEPEDKLKFIYTVVENATDAGCSKPSDYLCGNLWCIDKNLMCDSVNHCGDNTDETPHLLCSMSDLWNRWTLKKDKGDVSNPSKAVLTNPCLDGFECQSYDQCIPRSNVCDGYMDCEDKSDEIYCEYYLNTAHPVAITKVYYYAVMIVLCILPT</sequence>
<proteinExistence type="predicted"/>
<gene>
    <name evidence="5" type="ORF">MCOR_37005</name>
</gene>
<keyword evidence="6" id="KW-1185">Reference proteome</keyword>
<evidence type="ECO:0000256" key="2">
    <source>
        <dbReference type="PROSITE-ProRule" id="PRU00124"/>
    </source>
</evidence>
<dbReference type="Pfam" id="PF00057">
    <property type="entry name" value="Ldl_recept_a"/>
    <property type="match status" value="1"/>
</dbReference>
<keyword evidence="3" id="KW-0812">Transmembrane</keyword>
<dbReference type="InterPro" id="IPR000859">
    <property type="entry name" value="CUB_dom"/>
</dbReference>
<dbReference type="InterPro" id="IPR023415">
    <property type="entry name" value="LDLR_class-A_CS"/>
</dbReference>
<feature type="transmembrane region" description="Helical" evidence="3">
    <location>
        <begin position="21"/>
        <end position="40"/>
    </location>
</feature>
<organism evidence="5 6">
    <name type="scientific">Mytilus coruscus</name>
    <name type="common">Sea mussel</name>
    <dbReference type="NCBI Taxonomy" id="42192"/>
    <lineage>
        <taxon>Eukaryota</taxon>
        <taxon>Metazoa</taxon>
        <taxon>Spiralia</taxon>
        <taxon>Lophotrochozoa</taxon>
        <taxon>Mollusca</taxon>
        <taxon>Bivalvia</taxon>
        <taxon>Autobranchia</taxon>
        <taxon>Pteriomorphia</taxon>
        <taxon>Mytilida</taxon>
        <taxon>Mytiloidea</taxon>
        <taxon>Mytilidae</taxon>
        <taxon>Mytilinae</taxon>
        <taxon>Mytilus</taxon>
    </lineage>
</organism>
<comment type="caution">
    <text evidence="2">Lacks conserved residue(s) required for the propagation of feature annotation.</text>
</comment>
<dbReference type="SMART" id="SM00192">
    <property type="entry name" value="LDLa"/>
    <property type="match status" value="2"/>
</dbReference>
<protein>
    <recommendedName>
        <fullName evidence="4">CUB domain-containing protein</fullName>
    </recommendedName>
</protein>
<dbReference type="InterPro" id="IPR036055">
    <property type="entry name" value="LDL_receptor-like_sf"/>
</dbReference>
<dbReference type="AlphaFoldDB" id="A0A6J8D584"/>
<dbReference type="PANTHER" id="PTHR24652">
    <property type="entry name" value="LOW-DENSITY LIPOPROTEIN RECEPTOR CLASS A DOMAIN-CONTAINING PROTEIN 2"/>
    <property type="match status" value="1"/>
</dbReference>
<dbReference type="SMART" id="SM00042">
    <property type="entry name" value="CUB"/>
    <property type="match status" value="1"/>
</dbReference>
<dbReference type="SUPFAM" id="SSF57424">
    <property type="entry name" value="LDL receptor-like module"/>
    <property type="match status" value="2"/>
</dbReference>
<dbReference type="OrthoDB" id="19606at2759"/>
<dbReference type="InterPro" id="IPR035914">
    <property type="entry name" value="Sperma_CUB_dom_sf"/>
</dbReference>
<dbReference type="PROSITE" id="PS01209">
    <property type="entry name" value="LDLRA_1"/>
    <property type="match status" value="1"/>
</dbReference>
<dbReference type="PROSITE" id="PS50068">
    <property type="entry name" value="LDLRA_2"/>
    <property type="match status" value="2"/>
</dbReference>
<dbReference type="EMBL" id="CACVKT020006661">
    <property type="protein sequence ID" value="CAC5403096.1"/>
    <property type="molecule type" value="Genomic_DNA"/>
</dbReference>
<dbReference type="InterPro" id="IPR002172">
    <property type="entry name" value="LDrepeatLR_classA_rpt"/>
</dbReference>
<feature type="disulfide bond" evidence="2">
    <location>
        <begin position="538"/>
        <end position="553"/>
    </location>
</feature>
<feature type="disulfide bond" evidence="2">
    <location>
        <begin position="459"/>
        <end position="477"/>
    </location>
</feature>
<dbReference type="Proteomes" id="UP000507470">
    <property type="component" value="Unassembled WGS sequence"/>
</dbReference>
<accession>A0A6J8D584</accession>
<dbReference type="PRINTS" id="PR00261">
    <property type="entry name" value="LDLRECEPTOR"/>
</dbReference>
<evidence type="ECO:0000259" key="4">
    <source>
        <dbReference type="PROSITE" id="PS01180"/>
    </source>
</evidence>
<dbReference type="InterPro" id="IPR042333">
    <property type="entry name" value="LRAD2/Mig-13-like"/>
</dbReference>
<dbReference type="Gene3D" id="2.60.120.290">
    <property type="entry name" value="Spermadhesin, CUB domain"/>
    <property type="match status" value="2"/>
</dbReference>
<dbReference type="SUPFAM" id="SSF49854">
    <property type="entry name" value="Spermadhesin, CUB domain"/>
    <property type="match status" value="2"/>
</dbReference>
<dbReference type="CDD" id="cd00041">
    <property type="entry name" value="CUB"/>
    <property type="match status" value="1"/>
</dbReference>
<reference evidence="5 6" key="1">
    <citation type="submission" date="2020-06" db="EMBL/GenBank/DDBJ databases">
        <authorList>
            <person name="Li R."/>
            <person name="Bekaert M."/>
        </authorList>
    </citation>
    <scope>NUCLEOTIDE SEQUENCE [LARGE SCALE GENOMIC DNA]</scope>
    <source>
        <strain evidence="6">wild</strain>
    </source>
</reference>
<keyword evidence="1 2" id="KW-1015">Disulfide bond</keyword>
<evidence type="ECO:0000256" key="3">
    <source>
        <dbReference type="SAM" id="Phobius"/>
    </source>
</evidence>